<organism evidence="2 3">
    <name type="scientific">Thalassospira xiamenensis</name>
    <dbReference type="NCBI Taxonomy" id="220697"/>
    <lineage>
        <taxon>Bacteria</taxon>
        <taxon>Pseudomonadati</taxon>
        <taxon>Pseudomonadota</taxon>
        <taxon>Alphaproteobacteria</taxon>
        <taxon>Rhodospirillales</taxon>
        <taxon>Thalassospiraceae</taxon>
        <taxon>Thalassospira</taxon>
    </lineage>
</organism>
<dbReference type="Pfam" id="PF00578">
    <property type="entry name" value="AhpC-TSA"/>
    <property type="match status" value="1"/>
</dbReference>
<proteinExistence type="predicted"/>
<dbReference type="CDD" id="cd02966">
    <property type="entry name" value="TlpA_like_family"/>
    <property type="match status" value="1"/>
</dbReference>
<dbReference type="PROSITE" id="PS51352">
    <property type="entry name" value="THIOREDOXIN_2"/>
    <property type="match status" value="1"/>
</dbReference>
<dbReference type="RefSeq" id="WP_097053775.1">
    <property type="nucleotide sequence ID" value="NZ_OBMM01000012.1"/>
</dbReference>
<protein>
    <submittedName>
        <fullName evidence="2">AhpC/TSA family protein</fullName>
    </submittedName>
</protein>
<dbReference type="PANTHER" id="PTHR42852:SF13">
    <property type="entry name" value="PROTEIN DIPZ"/>
    <property type="match status" value="1"/>
</dbReference>
<feature type="domain" description="Thioredoxin" evidence="1">
    <location>
        <begin position="22"/>
        <end position="197"/>
    </location>
</feature>
<dbReference type="InterPro" id="IPR013766">
    <property type="entry name" value="Thioredoxin_domain"/>
</dbReference>
<gene>
    <name evidence="2" type="ORF">SAMN05428964_11216</name>
</gene>
<name>A0A285TYB8_9PROT</name>
<dbReference type="GO" id="GO:0016209">
    <property type="term" value="F:antioxidant activity"/>
    <property type="evidence" value="ECO:0007669"/>
    <property type="project" value="InterPro"/>
</dbReference>
<dbReference type="AlphaFoldDB" id="A0A285TYB8"/>
<evidence type="ECO:0000313" key="2">
    <source>
        <dbReference type="EMBL" id="SOC31038.1"/>
    </source>
</evidence>
<dbReference type="SUPFAM" id="SSF52833">
    <property type="entry name" value="Thioredoxin-like"/>
    <property type="match status" value="1"/>
</dbReference>
<dbReference type="Proteomes" id="UP000219068">
    <property type="component" value="Unassembled WGS sequence"/>
</dbReference>
<dbReference type="EMBL" id="OBMM01000012">
    <property type="protein sequence ID" value="SOC31038.1"/>
    <property type="molecule type" value="Genomic_DNA"/>
</dbReference>
<evidence type="ECO:0000259" key="1">
    <source>
        <dbReference type="PROSITE" id="PS51352"/>
    </source>
</evidence>
<dbReference type="GO" id="GO:0016491">
    <property type="term" value="F:oxidoreductase activity"/>
    <property type="evidence" value="ECO:0007669"/>
    <property type="project" value="InterPro"/>
</dbReference>
<dbReference type="PANTHER" id="PTHR42852">
    <property type="entry name" value="THIOL:DISULFIDE INTERCHANGE PROTEIN DSBE"/>
    <property type="match status" value="1"/>
</dbReference>
<reference evidence="2 3" key="1">
    <citation type="submission" date="2017-08" db="EMBL/GenBank/DDBJ databases">
        <authorList>
            <person name="de Groot N.N."/>
        </authorList>
    </citation>
    <scope>NUCLEOTIDE SEQUENCE [LARGE SCALE GENOMIC DNA]</scope>
    <source>
        <strain evidence="2 3">USBA 78</strain>
    </source>
</reference>
<sequence length="198" mass="22776">MKLISKANWTMIFFLIFPFLFQQSASKADDLSDLAILESGSDQFTELRPRMRVDDYFFYDEERHLISLREFRGSHVILNFWATWCVPCIKEMPSLAKLASDYADQNVQVVGVSLDHTEVGHIRNFLDHNSAGNLEIYFDPETSNESIVTRKNGLGLKIYGLPITYFLDSNGYALGYIIGRVEWQSTQAKFFLDSFTSK</sequence>
<accession>A0A285TYB8</accession>
<dbReference type="InterPro" id="IPR050553">
    <property type="entry name" value="Thioredoxin_ResA/DsbE_sf"/>
</dbReference>
<dbReference type="Gene3D" id="3.40.30.10">
    <property type="entry name" value="Glutaredoxin"/>
    <property type="match status" value="1"/>
</dbReference>
<evidence type="ECO:0000313" key="3">
    <source>
        <dbReference type="Proteomes" id="UP000219068"/>
    </source>
</evidence>
<dbReference type="InterPro" id="IPR000866">
    <property type="entry name" value="AhpC/TSA"/>
</dbReference>
<dbReference type="InterPro" id="IPR036249">
    <property type="entry name" value="Thioredoxin-like_sf"/>
</dbReference>